<keyword evidence="6" id="KW-0408">Iron</keyword>
<dbReference type="EMBL" id="ML996689">
    <property type="protein sequence ID" value="KAF2403478.1"/>
    <property type="molecule type" value="Genomic_DNA"/>
</dbReference>
<evidence type="ECO:0000256" key="1">
    <source>
        <dbReference type="ARBA" id="ARBA00001970"/>
    </source>
</evidence>
<comment type="similarity">
    <text evidence="7">Belongs to the chloroperoxidase family.</text>
</comment>
<dbReference type="InterPro" id="IPR036851">
    <property type="entry name" value="Chloroperoxidase-like_sf"/>
</dbReference>
<accession>A0A6G1I598</accession>
<evidence type="ECO:0000256" key="5">
    <source>
        <dbReference type="ARBA" id="ARBA00023002"/>
    </source>
</evidence>
<keyword evidence="10" id="KW-1185">Reference proteome</keyword>
<dbReference type="PANTHER" id="PTHR33577:SF18">
    <property type="entry name" value="HEME HALOPEROXIDASE FAMILY PROFILE DOMAIN-CONTAINING PROTEIN"/>
    <property type="match status" value="1"/>
</dbReference>
<organism evidence="9 10">
    <name type="scientific">Trichodelitschia bisporula</name>
    <dbReference type="NCBI Taxonomy" id="703511"/>
    <lineage>
        <taxon>Eukaryota</taxon>
        <taxon>Fungi</taxon>
        <taxon>Dikarya</taxon>
        <taxon>Ascomycota</taxon>
        <taxon>Pezizomycotina</taxon>
        <taxon>Dothideomycetes</taxon>
        <taxon>Dothideomycetes incertae sedis</taxon>
        <taxon>Phaeotrichales</taxon>
        <taxon>Phaeotrichaceae</taxon>
        <taxon>Trichodelitschia</taxon>
    </lineage>
</organism>
<dbReference type="GO" id="GO:0004601">
    <property type="term" value="F:peroxidase activity"/>
    <property type="evidence" value="ECO:0007669"/>
    <property type="project" value="UniProtKB-KW"/>
</dbReference>
<evidence type="ECO:0000256" key="2">
    <source>
        <dbReference type="ARBA" id="ARBA00022559"/>
    </source>
</evidence>
<keyword evidence="2 9" id="KW-0575">Peroxidase</keyword>
<keyword evidence="5" id="KW-0560">Oxidoreductase</keyword>
<dbReference type="AlphaFoldDB" id="A0A6G1I598"/>
<evidence type="ECO:0000313" key="10">
    <source>
        <dbReference type="Proteomes" id="UP000799640"/>
    </source>
</evidence>
<comment type="cofactor">
    <cofactor evidence="1">
        <name>heme b</name>
        <dbReference type="ChEBI" id="CHEBI:60344"/>
    </cofactor>
</comment>
<dbReference type="Pfam" id="PF01328">
    <property type="entry name" value="Peroxidase_2"/>
    <property type="match status" value="1"/>
</dbReference>
<feature type="non-terminal residue" evidence="9">
    <location>
        <position position="157"/>
    </location>
</feature>
<evidence type="ECO:0000256" key="3">
    <source>
        <dbReference type="ARBA" id="ARBA00022617"/>
    </source>
</evidence>
<proteinExistence type="inferred from homology"/>
<dbReference type="GO" id="GO:0046872">
    <property type="term" value="F:metal ion binding"/>
    <property type="evidence" value="ECO:0007669"/>
    <property type="project" value="UniProtKB-KW"/>
</dbReference>
<dbReference type="SUPFAM" id="SSF47571">
    <property type="entry name" value="Cloroperoxidase"/>
    <property type="match status" value="1"/>
</dbReference>
<evidence type="ECO:0000256" key="6">
    <source>
        <dbReference type="ARBA" id="ARBA00023004"/>
    </source>
</evidence>
<dbReference type="InterPro" id="IPR000028">
    <property type="entry name" value="Chloroperoxidase"/>
</dbReference>
<feature type="domain" description="Heme haloperoxidase family profile" evidence="8">
    <location>
        <begin position="1"/>
        <end position="157"/>
    </location>
</feature>
<dbReference type="Proteomes" id="UP000799640">
    <property type="component" value="Unassembled WGS sequence"/>
</dbReference>
<dbReference type="Gene3D" id="1.10.489.10">
    <property type="entry name" value="Chloroperoxidase-like"/>
    <property type="match status" value="1"/>
</dbReference>
<dbReference type="PANTHER" id="PTHR33577">
    <property type="entry name" value="STERIGMATOCYSTIN BIOSYNTHESIS PEROXIDASE STCC-RELATED"/>
    <property type="match status" value="1"/>
</dbReference>
<gene>
    <name evidence="9" type="ORF">EJ06DRAFT_464992</name>
</gene>
<evidence type="ECO:0000256" key="4">
    <source>
        <dbReference type="ARBA" id="ARBA00022723"/>
    </source>
</evidence>
<keyword evidence="3" id="KW-0349">Heme</keyword>
<evidence type="ECO:0000259" key="8">
    <source>
        <dbReference type="PROSITE" id="PS51405"/>
    </source>
</evidence>
<dbReference type="OrthoDB" id="407298at2759"/>
<keyword evidence="4" id="KW-0479">Metal-binding</keyword>
<feature type="non-terminal residue" evidence="9">
    <location>
        <position position="1"/>
    </location>
</feature>
<name>A0A6G1I598_9PEZI</name>
<evidence type="ECO:0000256" key="7">
    <source>
        <dbReference type="ARBA" id="ARBA00025795"/>
    </source>
</evidence>
<evidence type="ECO:0000313" key="9">
    <source>
        <dbReference type="EMBL" id="KAF2403478.1"/>
    </source>
</evidence>
<protein>
    <submittedName>
        <fullName evidence="9">Cloroperoxidase</fullName>
    </submittedName>
</protein>
<reference evidence="9" key="1">
    <citation type="journal article" date="2020" name="Stud. Mycol.">
        <title>101 Dothideomycetes genomes: a test case for predicting lifestyles and emergence of pathogens.</title>
        <authorList>
            <person name="Haridas S."/>
            <person name="Albert R."/>
            <person name="Binder M."/>
            <person name="Bloem J."/>
            <person name="Labutti K."/>
            <person name="Salamov A."/>
            <person name="Andreopoulos B."/>
            <person name="Baker S."/>
            <person name="Barry K."/>
            <person name="Bills G."/>
            <person name="Bluhm B."/>
            <person name="Cannon C."/>
            <person name="Castanera R."/>
            <person name="Culley D."/>
            <person name="Daum C."/>
            <person name="Ezra D."/>
            <person name="Gonzalez J."/>
            <person name="Henrissat B."/>
            <person name="Kuo A."/>
            <person name="Liang C."/>
            <person name="Lipzen A."/>
            <person name="Lutzoni F."/>
            <person name="Magnuson J."/>
            <person name="Mondo S."/>
            <person name="Nolan M."/>
            <person name="Ohm R."/>
            <person name="Pangilinan J."/>
            <person name="Park H.-J."/>
            <person name="Ramirez L."/>
            <person name="Alfaro M."/>
            <person name="Sun H."/>
            <person name="Tritt A."/>
            <person name="Yoshinaga Y."/>
            <person name="Zwiers L.-H."/>
            <person name="Turgeon B."/>
            <person name="Goodwin S."/>
            <person name="Spatafora J."/>
            <person name="Crous P."/>
            <person name="Grigoriev I."/>
        </authorList>
    </citation>
    <scope>NUCLEOTIDE SEQUENCE</scope>
    <source>
        <strain evidence="9">CBS 262.69</strain>
    </source>
</reference>
<sequence length="157" mass="17010">RSPCPLLNTLANHGFLNRDGRSLTMYHIDAAIMSAMNMDLNTTQLFTANCFTELGLSTTDPSVAIDLEDLNAHGLTEHDASLTRLDKIQGDTLRLQPHMLDNMLNDAGPSPFLNTTSMGRTRARRERESLAAGSPILTSKAQGSCMIEAALVLVLLG</sequence>
<dbReference type="PROSITE" id="PS51405">
    <property type="entry name" value="HEME_HALOPEROXIDASE"/>
    <property type="match status" value="1"/>
</dbReference>